<keyword evidence="2" id="KW-1185">Reference proteome</keyword>
<name>A0AB36FM51_ALTMA</name>
<dbReference type="EMBL" id="MIPY01000035">
    <property type="protein sequence ID" value="OES26194.1"/>
    <property type="molecule type" value="Genomic_DNA"/>
</dbReference>
<evidence type="ECO:0000313" key="2">
    <source>
        <dbReference type="Proteomes" id="UP000095392"/>
    </source>
</evidence>
<accession>A0AB36FM51</accession>
<organism evidence="1 2">
    <name type="scientific">Alteromonas macleodii</name>
    <name type="common">Pseudoalteromonas macleodii</name>
    <dbReference type="NCBI Taxonomy" id="28108"/>
    <lineage>
        <taxon>Bacteria</taxon>
        <taxon>Pseudomonadati</taxon>
        <taxon>Pseudomonadota</taxon>
        <taxon>Gammaproteobacteria</taxon>
        <taxon>Alteromonadales</taxon>
        <taxon>Alteromonadaceae</taxon>
        <taxon>Alteromonas/Salinimonas group</taxon>
        <taxon>Alteromonas</taxon>
    </lineage>
</organism>
<dbReference type="AlphaFoldDB" id="A0AB36FM51"/>
<reference evidence="1 2" key="1">
    <citation type="submission" date="2016-09" db="EMBL/GenBank/DDBJ databases">
        <title>Draft Genome Sequence of four Alteromonas macleodii strains isolated from copper coupons and grown long-term at elevated copper levels.</title>
        <authorList>
            <person name="Cusick K."/>
            <person name="Dale J."/>
            <person name="Little B."/>
            <person name="Biffinger J."/>
        </authorList>
    </citation>
    <scope>NUCLEOTIDE SEQUENCE [LARGE SCALE GENOMIC DNA]</scope>
    <source>
        <strain evidence="1 2">KCP01</strain>
    </source>
</reference>
<proteinExistence type="predicted"/>
<comment type="caution">
    <text evidence="1">The sequence shown here is derived from an EMBL/GenBank/DDBJ whole genome shotgun (WGS) entry which is preliminary data.</text>
</comment>
<evidence type="ECO:0000313" key="1">
    <source>
        <dbReference type="EMBL" id="OES26194.1"/>
    </source>
</evidence>
<sequence>MMVSKASFSITARALTDFICHKVTFFVYHIYYLCTQFSDYS</sequence>
<dbReference type="Proteomes" id="UP000095392">
    <property type="component" value="Unassembled WGS sequence"/>
</dbReference>
<protein>
    <submittedName>
        <fullName evidence="1">Uncharacterized protein</fullName>
    </submittedName>
</protein>
<gene>
    <name evidence="1" type="ORF">BFV95_4063</name>
</gene>